<dbReference type="GO" id="GO:0015501">
    <property type="term" value="F:glutamate:sodium symporter activity"/>
    <property type="evidence" value="ECO:0007669"/>
    <property type="project" value="UniProtKB-UniRule"/>
</dbReference>
<feature type="transmembrane region" description="Helical" evidence="1">
    <location>
        <begin position="316"/>
        <end position="338"/>
    </location>
</feature>
<keyword evidence="1" id="KW-0739">Sodium transport</keyword>
<comment type="subcellular location">
    <subcellularLocation>
        <location evidence="1">Cell membrane</location>
        <topology evidence="1">Multi-pass membrane protein</topology>
    </subcellularLocation>
</comment>
<organism evidence="3 4">
    <name type="scientific">Anaerospora hongkongensis</name>
    <dbReference type="NCBI Taxonomy" id="244830"/>
    <lineage>
        <taxon>Bacteria</taxon>
        <taxon>Bacillati</taxon>
        <taxon>Bacillota</taxon>
        <taxon>Negativicutes</taxon>
        <taxon>Selenomonadales</taxon>
        <taxon>Sporomusaceae</taxon>
        <taxon>Anaerospora</taxon>
    </lineage>
</organism>
<feature type="transmembrane region" description="Helical" evidence="1">
    <location>
        <begin position="80"/>
        <end position="98"/>
    </location>
</feature>
<keyword evidence="1" id="KW-0029">Amino-acid transport</keyword>
<keyword evidence="1" id="KW-0812">Transmembrane</keyword>
<dbReference type="RefSeq" id="WP_132083101.1">
    <property type="nucleotide sequence ID" value="NZ_SLUI01000017.1"/>
</dbReference>
<dbReference type="OrthoDB" id="4921038at2"/>
<keyword evidence="1" id="KW-0769">Symport</keyword>
<feature type="transmembrane region" description="Helical" evidence="1">
    <location>
        <begin position="12"/>
        <end position="33"/>
    </location>
</feature>
<feature type="transmembrane region" description="Helical" evidence="1">
    <location>
        <begin position="255"/>
        <end position="272"/>
    </location>
</feature>
<dbReference type="GO" id="GO:0005886">
    <property type="term" value="C:plasma membrane"/>
    <property type="evidence" value="ECO:0007669"/>
    <property type="project" value="UniProtKB-SubCell"/>
</dbReference>
<dbReference type="PANTHER" id="PTHR36178">
    <property type="entry name" value="SLR0625 PROTEIN"/>
    <property type="match status" value="1"/>
</dbReference>
<dbReference type="AlphaFoldDB" id="A0A4R1PQ26"/>
<keyword evidence="1" id="KW-0472">Membrane</keyword>
<comment type="caution">
    <text evidence="3">The sequence shown here is derived from an EMBL/GenBank/DDBJ whole genome shotgun (WGS) entry which is preliminary data.</text>
</comment>
<feature type="transmembrane region" description="Helical" evidence="1">
    <location>
        <begin position="161"/>
        <end position="184"/>
    </location>
</feature>
<dbReference type="PANTHER" id="PTHR36178:SF1">
    <property type="entry name" value="SODIUM_GLUTAMATE SYMPORTER"/>
    <property type="match status" value="1"/>
</dbReference>
<dbReference type="GO" id="GO:0015813">
    <property type="term" value="P:L-glutamate transmembrane transport"/>
    <property type="evidence" value="ECO:0007669"/>
    <property type="project" value="UniProtKB-UniRule"/>
</dbReference>
<dbReference type="EMBL" id="SLUI01000017">
    <property type="protein sequence ID" value="TCL33611.1"/>
    <property type="molecule type" value="Genomic_DNA"/>
</dbReference>
<protein>
    <recommendedName>
        <fullName evidence="1 2">Sodium/glutamate symporter</fullName>
    </recommendedName>
</protein>
<feature type="transmembrane region" description="Helical" evidence="1">
    <location>
        <begin position="284"/>
        <end position="304"/>
    </location>
</feature>
<keyword evidence="1" id="KW-0406">Ion transport</keyword>
<proteinExistence type="inferred from homology"/>
<comment type="function">
    <text evidence="1">Catalyzes the sodium-dependent transport of glutamate.</text>
</comment>
<feature type="transmembrane region" description="Helical" evidence="1">
    <location>
        <begin position="226"/>
        <end position="249"/>
    </location>
</feature>
<keyword evidence="1" id="KW-0915">Sodium</keyword>
<evidence type="ECO:0000256" key="2">
    <source>
        <dbReference type="NCBIfam" id="TIGR00210"/>
    </source>
</evidence>
<dbReference type="Proteomes" id="UP000295063">
    <property type="component" value="Unassembled WGS sequence"/>
</dbReference>
<gene>
    <name evidence="3" type="ORF">EV210_11769</name>
</gene>
<dbReference type="Pfam" id="PF03616">
    <property type="entry name" value="Glt_symporter"/>
    <property type="match status" value="1"/>
</dbReference>
<evidence type="ECO:0000256" key="1">
    <source>
        <dbReference type="HAMAP-Rule" id="MF_02062"/>
    </source>
</evidence>
<dbReference type="InterPro" id="IPR004445">
    <property type="entry name" value="GltS"/>
</dbReference>
<feature type="transmembrane region" description="Helical" evidence="1">
    <location>
        <begin position="133"/>
        <end position="155"/>
    </location>
</feature>
<keyword evidence="1" id="KW-1003">Cell membrane</keyword>
<feature type="transmembrane region" description="Helical" evidence="1">
    <location>
        <begin position="104"/>
        <end position="126"/>
    </location>
</feature>
<sequence length="408" mass="43246">MESKLVNGLLVLKFSMIQTVALAIIIYYLGIAIRKHIPFLVKHSIPAPVVGGLLFASLSTFLRTQGIVGFELDSTMQTNLMIMFFTTIGMGASVLLIKRGGIPLVLFFGLACLLAVFQNVIGILLAKATGIHPLFGIIAGAVTLMGGLGTGGAFGPLFESWGLSGATTAAIAAATFGMVAGSLMGGPFGERLIKHYGIKTPASQGITYDLAEVTFQEEEAKVSGAALMNTLAFVLTAMGLGAIVSYYFTQQGATLPPYIGAMIVAAVLRNIGDLSRKFTIDGNALEIISDISLGIYLTMAINGLKLWELFNLAGPLLVILIGQCILMLLFCWLLVYLIMGRDYEAMMLSVGMIGFGMGATPNALANMQAISRKYGPAPKAYLIVPLVGAFLVDFINALIITGMSSLYR</sequence>
<evidence type="ECO:0000313" key="4">
    <source>
        <dbReference type="Proteomes" id="UP000295063"/>
    </source>
</evidence>
<accession>A0A4R1PQ26</accession>
<keyword evidence="1" id="KW-0813">Transport</keyword>
<name>A0A4R1PQ26_9FIRM</name>
<reference evidence="3 4" key="1">
    <citation type="submission" date="2019-03" db="EMBL/GenBank/DDBJ databases">
        <title>Genomic Encyclopedia of Type Strains, Phase IV (KMG-IV): sequencing the most valuable type-strain genomes for metagenomic binning, comparative biology and taxonomic classification.</title>
        <authorList>
            <person name="Goeker M."/>
        </authorList>
    </citation>
    <scope>NUCLEOTIDE SEQUENCE [LARGE SCALE GENOMIC DNA]</scope>
    <source>
        <strain evidence="3 4">DSM 15969</strain>
    </source>
</reference>
<feature type="transmembrane region" description="Helical" evidence="1">
    <location>
        <begin position="345"/>
        <end position="365"/>
    </location>
</feature>
<comment type="similarity">
    <text evidence="1">Belongs to the glutamate:Na(+) symporter (ESS) (TC 2.A.27) family.</text>
</comment>
<feature type="transmembrane region" description="Helical" evidence="1">
    <location>
        <begin position="45"/>
        <end position="68"/>
    </location>
</feature>
<dbReference type="HAMAP" id="MF_02062">
    <property type="entry name" value="GltS"/>
    <property type="match status" value="1"/>
</dbReference>
<keyword evidence="1" id="KW-1133">Transmembrane helix</keyword>
<keyword evidence="4" id="KW-1185">Reference proteome</keyword>
<evidence type="ECO:0000313" key="3">
    <source>
        <dbReference type="EMBL" id="TCL33611.1"/>
    </source>
</evidence>
<dbReference type="NCBIfam" id="TIGR00210">
    <property type="entry name" value="gltS"/>
    <property type="match status" value="1"/>
</dbReference>
<feature type="transmembrane region" description="Helical" evidence="1">
    <location>
        <begin position="380"/>
        <end position="400"/>
    </location>
</feature>